<feature type="compositionally biased region" description="Basic and acidic residues" evidence="1">
    <location>
        <begin position="12"/>
        <end position="29"/>
    </location>
</feature>
<dbReference type="AlphaFoldDB" id="A0A2K3NEX6"/>
<dbReference type="Proteomes" id="UP000236291">
    <property type="component" value="Unassembled WGS sequence"/>
</dbReference>
<gene>
    <name evidence="2" type="ORF">L195_g024881</name>
</gene>
<sequence length="71" mass="8345">MRTNDSSLFSGEKSRGLEWKEDVDSQQHDSEDEDSEMNGRRLIVLGLPANSEMCCQRERPKTWWRSEKERG</sequence>
<evidence type="ECO:0000256" key="1">
    <source>
        <dbReference type="SAM" id="MobiDB-lite"/>
    </source>
</evidence>
<protein>
    <submittedName>
        <fullName evidence="2">Uncharacterized protein</fullName>
    </submittedName>
</protein>
<evidence type="ECO:0000313" key="3">
    <source>
        <dbReference type="Proteomes" id="UP000236291"/>
    </source>
</evidence>
<dbReference type="EMBL" id="ASHM01020287">
    <property type="protein sequence ID" value="PNY01581.1"/>
    <property type="molecule type" value="Genomic_DNA"/>
</dbReference>
<comment type="caution">
    <text evidence="2">The sequence shown here is derived from an EMBL/GenBank/DDBJ whole genome shotgun (WGS) entry which is preliminary data.</text>
</comment>
<reference evidence="2 3" key="2">
    <citation type="journal article" date="2017" name="Front. Plant Sci.">
        <title>Gene Classification and Mining of Molecular Markers Useful in Red Clover (Trifolium pratense) Breeding.</title>
        <authorList>
            <person name="Istvanek J."/>
            <person name="Dluhosova J."/>
            <person name="Dluhos P."/>
            <person name="Patkova L."/>
            <person name="Nedelnik J."/>
            <person name="Repkova J."/>
        </authorList>
    </citation>
    <scope>NUCLEOTIDE SEQUENCE [LARGE SCALE GENOMIC DNA]</scope>
    <source>
        <strain evidence="3">cv. Tatra</strain>
        <tissue evidence="2">Young leaves</tissue>
    </source>
</reference>
<name>A0A2K3NEX6_TRIPR</name>
<accession>A0A2K3NEX6</accession>
<reference evidence="2 3" key="1">
    <citation type="journal article" date="2014" name="Am. J. Bot.">
        <title>Genome assembly and annotation for red clover (Trifolium pratense; Fabaceae).</title>
        <authorList>
            <person name="Istvanek J."/>
            <person name="Jaros M."/>
            <person name="Krenek A."/>
            <person name="Repkova J."/>
        </authorList>
    </citation>
    <scope>NUCLEOTIDE SEQUENCE [LARGE SCALE GENOMIC DNA]</scope>
    <source>
        <strain evidence="3">cv. Tatra</strain>
        <tissue evidence="2">Young leaves</tissue>
    </source>
</reference>
<evidence type="ECO:0000313" key="2">
    <source>
        <dbReference type="EMBL" id="PNY01581.1"/>
    </source>
</evidence>
<proteinExistence type="predicted"/>
<feature type="region of interest" description="Disordered" evidence="1">
    <location>
        <begin position="1"/>
        <end position="39"/>
    </location>
</feature>
<organism evidence="2 3">
    <name type="scientific">Trifolium pratense</name>
    <name type="common">Red clover</name>
    <dbReference type="NCBI Taxonomy" id="57577"/>
    <lineage>
        <taxon>Eukaryota</taxon>
        <taxon>Viridiplantae</taxon>
        <taxon>Streptophyta</taxon>
        <taxon>Embryophyta</taxon>
        <taxon>Tracheophyta</taxon>
        <taxon>Spermatophyta</taxon>
        <taxon>Magnoliopsida</taxon>
        <taxon>eudicotyledons</taxon>
        <taxon>Gunneridae</taxon>
        <taxon>Pentapetalae</taxon>
        <taxon>rosids</taxon>
        <taxon>fabids</taxon>
        <taxon>Fabales</taxon>
        <taxon>Fabaceae</taxon>
        <taxon>Papilionoideae</taxon>
        <taxon>50 kb inversion clade</taxon>
        <taxon>NPAAA clade</taxon>
        <taxon>Hologalegina</taxon>
        <taxon>IRL clade</taxon>
        <taxon>Trifolieae</taxon>
        <taxon>Trifolium</taxon>
    </lineage>
</organism>